<organism evidence="1 2">
    <name type="scientific">Nannocystis pusilla</name>
    <dbReference type="NCBI Taxonomy" id="889268"/>
    <lineage>
        <taxon>Bacteria</taxon>
        <taxon>Pseudomonadati</taxon>
        <taxon>Myxococcota</taxon>
        <taxon>Polyangia</taxon>
        <taxon>Nannocystales</taxon>
        <taxon>Nannocystaceae</taxon>
        <taxon>Nannocystis</taxon>
    </lineage>
</organism>
<reference evidence="1" key="1">
    <citation type="submission" date="2021-08" db="EMBL/GenBank/DDBJ databases">
        <authorList>
            <person name="Stevens D.C."/>
        </authorList>
    </citation>
    <scope>NUCLEOTIDE SEQUENCE</scope>
    <source>
        <strain evidence="1">DSM 53165</strain>
    </source>
</reference>
<proteinExistence type="predicted"/>
<evidence type="ECO:0000313" key="1">
    <source>
        <dbReference type="EMBL" id="MBZ5708650.1"/>
    </source>
</evidence>
<dbReference type="Pfam" id="PF14025">
    <property type="entry name" value="DUF4241"/>
    <property type="match status" value="1"/>
</dbReference>
<sequence>MASPHGRIVVKAGPFVNMEAELLAPEGAGWRARVAMLGRPFEVVVSNVDLGLEPPPPPSVRIRAIEPPRDYEQLFTSPDAVFDPPGAVEVRPGPALLLTSGRLLGFDPTNAAFLDEDYAAYERTVAPGLYPSWVCLDVGSGRVCAVRLRFADRPVARWSVAGVPAADHLRIASRFNTPPEAPFAYECRGFAALCDADAMTSIREHEDTLPQSVLDATAAAPDQALRLGDADPAPELLVLAAHDGSPCRSWWGEDGDGNLVALVADLYNRGYHRARARTVRP</sequence>
<gene>
    <name evidence="1" type="ORF">K7C98_05235</name>
</gene>
<evidence type="ECO:0000313" key="2">
    <source>
        <dbReference type="Proteomes" id="UP001139031"/>
    </source>
</evidence>
<dbReference type="Proteomes" id="UP001139031">
    <property type="component" value="Unassembled WGS sequence"/>
</dbReference>
<protein>
    <submittedName>
        <fullName evidence="1">DUF4241 domain-containing protein</fullName>
    </submittedName>
</protein>
<accession>A0ABS7TK98</accession>
<dbReference type="RefSeq" id="WP_224190399.1">
    <property type="nucleotide sequence ID" value="NZ_JAIRAU010000001.1"/>
</dbReference>
<name>A0ABS7TK98_9BACT</name>
<comment type="caution">
    <text evidence="1">The sequence shown here is derived from an EMBL/GenBank/DDBJ whole genome shotgun (WGS) entry which is preliminary data.</text>
</comment>
<dbReference type="InterPro" id="IPR025335">
    <property type="entry name" value="DUF4241"/>
</dbReference>
<keyword evidence="2" id="KW-1185">Reference proteome</keyword>
<dbReference type="EMBL" id="JAIRAU010000001">
    <property type="protein sequence ID" value="MBZ5708650.1"/>
    <property type="molecule type" value="Genomic_DNA"/>
</dbReference>